<dbReference type="PANTHER" id="PTHR43401:SF2">
    <property type="entry name" value="L-THREONINE 3-DEHYDROGENASE"/>
    <property type="match status" value="1"/>
</dbReference>
<comment type="cofactor">
    <cofactor evidence="4">
        <name>Zn(2+)</name>
        <dbReference type="ChEBI" id="CHEBI:29105"/>
    </cofactor>
</comment>
<sequence>MKGVVYVDRGRVEVRELPIPITGEDEVLVKIEYCALCATDVHVVSHGLFGIKPPMVMGHEATGTVVEVGANVKAKGYFQLGDRVSACPAQYCGKCSHCKKGLIMYCEESGFEPEKKPMDAMVEYRTYPPEQLFKLPDNVPFEYAALVEPISTASRGIALAAMPMGSTVCVSGVGAIGLIMLNLIKYRGGTRLTVIDPVPEKRLMALELGAQYVIDPTSRDVEAECEKITGGMGFDFVFEMSGSPKAAPLCPKIIGKCGCIIYFGVYPMDYELPLNLFDMFGKEARLQFVFTDPYLFPKSVDLLSRLDMNKLIGPIYEMKDAQQAFDDFQTGKYPKLLIKCTQ</sequence>
<keyword evidence="2 4" id="KW-0862">Zinc</keyword>
<evidence type="ECO:0000259" key="6">
    <source>
        <dbReference type="SMART" id="SM00829"/>
    </source>
</evidence>
<evidence type="ECO:0000256" key="2">
    <source>
        <dbReference type="ARBA" id="ARBA00022833"/>
    </source>
</evidence>
<dbReference type="PROSITE" id="PS00059">
    <property type="entry name" value="ADH_ZINC"/>
    <property type="match status" value="1"/>
</dbReference>
<dbReference type="PANTHER" id="PTHR43401">
    <property type="entry name" value="L-THREONINE 3-DEHYDROGENASE"/>
    <property type="match status" value="1"/>
</dbReference>
<evidence type="ECO:0000256" key="3">
    <source>
        <dbReference type="ARBA" id="ARBA00023002"/>
    </source>
</evidence>
<dbReference type="Gene3D" id="3.90.180.10">
    <property type="entry name" value="Medium-chain alcohol dehydrogenases, catalytic domain"/>
    <property type="match status" value="1"/>
</dbReference>
<keyword evidence="8" id="KW-1185">Reference proteome</keyword>
<evidence type="ECO:0000256" key="5">
    <source>
        <dbReference type="SAM" id="Phobius"/>
    </source>
</evidence>
<dbReference type="InterPro" id="IPR011032">
    <property type="entry name" value="GroES-like_sf"/>
</dbReference>
<dbReference type="SUPFAM" id="SSF50129">
    <property type="entry name" value="GroES-like"/>
    <property type="match status" value="1"/>
</dbReference>
<proteinExistence type="inferred from homology"/>
<reference evidence="7 8" key="1">
    <citation type="submission" date="2016-11" db="EMBL/GenBank/DDBJ databases">
        <authorList>
            <person name="Jaros S."/>
            <person name="Januszkiewicz K."/>
            <person name="Wedrychowicz H."/>
        </authorList>
    </citation>
    <scope>NUCLEOTIDE SEQUENCE [LARGE SCALE GENOMIC DNA]</scope>
    <source>
        <strain evidence="7 8">DSM 10068</strain>
    </source>
</reference>
<feature type="domain" description="Enoyl reductase (ER)" evidence="6">
    <location>
        <begin position="10"/>
        <end position="338"/>
    </location>
</feature>
<dbReference type="Gene3D" id="3.40.50.720">
    <property type="entry name" value="NAD(P)-binding Rossmann-like Domain"/>
    <property type="match status" value="1"/>
</dbReference>
<dbReference type="InterPro" id="IPR020843">
    <property type="entry name" value="ER"/>
</dbReference>
<accession>A0A1M5YRD1</accession>
<dbReference type="SUPFAM" id="SSF51735">
    <property type="entry name" value="NAD(P)-binding Rossmann-fold domains"/>
    <property type="match status" value="1"/>
</dbReference>
<dbReference type="RefSeq" id="WP_084726492.1">
    <property type="nucleotide sequence ID" value="NZ_FQXV01000010.1"/>
</dbReference>
<comment type="similarity">
    <text evidence="4">Belongs to the zinc-containing alcohol dehydrogenase family.</text>
</comment>
<dbReference type="InterPro" id="IPR002328">
    <property type="entry name" value="ADH_Zn_CS"/>
</dbReference>
<keyword evidence="5" id="KW-1133">Transmembrane helix</keyword>
<dbReference type="OrthoDB" id="9777057at2"/>
<keyword evidence="5" id="KW-0812">Transmembrane</keyword>
<dbReference type="Proteomes" id="UP000183995">
    <property type="component" value="Unassembled WGS sequence"/>
</dbReference>
<name>A0A1M5YRD1_9FIRM</name>
<protein>
    <submittedName>
        <fullName evidence="7">(R,R)-butanediol dehydrogenase / meso-butanediol dehydrogenase / diacetyl reductase</fullName>
    </submittedName>
</protein>
<dbReference type="SMART" id="SM00829">
    <property type="entry name" value="PKS_ER"/>
    <property type="match status" value="1"/>
</dbReference>
<organism evidence="7 8">
    <name type="scientific">Sporobacter termitidis DSM 10068</name>
    <dbReference type="NCBI Taxonomy" id="1123282"/>
    <lineage>
        <taxon>Bacteria</taxon>
        <taxon>Bacillati</taxon>
        <taxon>Bacillota</taxon>
        <taxon>Clostridia</taxon>
        <taxon>Eubacteriales</taxon>
        <taxon>Oscillospiraceae</taxon>
        <taxon>Sporobacter</taxon>
    </lineage>
</organism>
<dbReference type="InterPro" id="IPR013154">
    <property type="entry name" value="ADH-like_N"/>
</dbReference>
<dbReference type="STRING" id="1123282.SAMN02745823_02744"/>
<evidence type="ECO:0000313" key="7">
    <source>
        <dbReference type="EMBL" id="SHI14424.1"/>
    </source>
</evidence>
<dbReference type="AlphaFoldDB" id="A0A1M5YRD1"/>
<dbReference type="EMBL" id="FQXV01000010">
    <property type="protein sequence ID" value="SHI14424.1"/>
    <property type="molecule type" value="Genomic_DNA"/>
</dbReference>
<keyword evidence="3" id="KW-0560">Oxidoreductase</keyword>
<dbReference type="GO" id="GO:0016491">
    <property type="term" value="F:oxidoreductase activity"/>
    <property type="evidence" value="ECO:0007669"/>
    <property type="project" value="UniProtKB-KW"/>
</dbReference>
<keyword evidence="1 4" id="KW-0479">Metal-binding</keyword>
<keyword evidence="5" id="KW-0472">Membrane</keyword>
<evidence type="ECO:0000256" key="4">
    <source>
        <dbReference type="RuleBase" id="RU361277"/>
    </source>
</evidence>
<feature type="transmembrane region" description="Helical" evidence="5">
    <location>
        <begin position="157"/>
        <end position="181"/>
    </location>
</feature>
<dbReference type="InterPro" id="IPR013149">
    <property type="entry name" value="ADH-like_C"/>
</dbReference>
<evidence type="ECO:0000256" key="1">
    <source>
        <dbReference type="ARBA" id="ARBA00022723"/>
    </source>
</evidence>
<dbReference type="Pfam" id="PF08240">
    <property type="entry name" value="ADH_N"/>
    <property type="match status" value="1"/>
</dbReference>
<dbReference type="GO" id="GO:0008270">
    <property type="term" value="F:zinc ion binding"/>
    <property type="evidence" value="ECO:0007669"/>
    <property type="project" value="InterPro"/>
</dbReference>
<evidence type="ECO:0000313" key="8">
    <source>
        <dbReference type="Proteomes" id="UP000183995"/>
    </source>
</evidence>
<dbReference type="Pfam" id="PF00107">
    <property type="entry name" value="ADH_zinc_N"/>
    <property type="match status" value="1"/>
</dbReference>
<dbReference type="InterPro" id="IPR036291">
    <property type="entry name" value="NAD(P)-bd_dom_sf"/>
</dbReference>
<dbReference type="InterPro" id="IPR050129">
    <property type="entry name" value="Zn_alcohol_dh"/>
</dbReference>
<gene>
    <name evidence="7" type="ORF">SAMN02745823_02744</name>
</gene>